<dbReference type="HOGENOM" id="CLU_952743_0_0_4"/>
<keyword evidence="2" id="KW-1185">Reference proteome</keyword>
<dbReference type="Proteomes" id="UP000008332">
    <property type="component" value="Chromosome"/>
</dbReference>
<gene>
    <name evidence="1" type="ordered locus">Rfer_3049</name>
</gene>
<accession>Q21TZ4</accession>
<dbReference type="AlphaFoldDB" id="Q21TZ4"/>
<dbReference type="RefSeq" id="WP_011465325.1">
    <property type="nucleotide sequence ID" value="NC_007908.1"/>
</dbReference>
<organism evidence="1 2">
    <name type="scientific">Albidiferax ferrireducens (strain ATCC BAA-621 / DSM 15236 / T118)</name>
    <name type="common">Rhodoferax ferrireducens</name>
    <dbReference type="NCBI Taxonomy" id="338969"/>
    <lineage>
        <taxon>Bacteria</taxon>
        <taxon>Pseudomonadati</taxon>
        <taxon>Pseudomonadota</taxon>
        <taxon>Betaproteobacteria</taxon>
        <taxon>Burkholderiales</taxon>
        <taxon>Comamonadaceae</taxon>
        <taxon>Rhodoferax</taxon>
    </lineage>
</organism>
<dbReference type="OrthoDB" id="8895978at2"/>
<reference evidence="2" key="1">
    <citation type="submission" date="2006-02" db="EMBL/GenBank/DDBJ databases">
        <title>Complete sequence of chromosome of Rhodoferax ferrireducens DSM 15236.</title>
        <authorList>
            <person name="Copeland A."/>
            <person name="Lucas S."/>
            <person name="Lapidus A."/>
            <person name="Barry K."/>
            <person name="Detter J.C."/>
            <person name="Glavina del Rio T."/>
            <person name="Hammon N."/>
            <person name="Israni S."/>
            <person name="Pitluck S."/>
            <person name="Brettin T."/>
            <person name="Bruce D."/>
            <person name="Han C."/>
            <person name="Tapia R."/>
            <person name="Gilna P."/>
            <person name="Kiss H."/>
            <person name="Schmutz J."/>
            <person name="Larimer F."/>
            <person name="Land M."/>
            <person name="Kyrpides N."/>
            <person name="Ivanova N."/>
            <person name="Richardson P."/>
        </authorList>
    </citation>
    <scope>NUCLEOTIDE SEQUENCE [LARGE SCALE GENOMIC DNA]</scope>
    <source>
        <strain evidence="2">ATCC BAA-621 / DSM 15236 / T118</strain>
    </source>
</reference>
<protein>
    <submittedName>
        <fullName evidence="1">Uncharacterized protein</fullName>
    </submittedName>
</protein>
<dbReference type="KEGG" id="rfr:Rfer_3049"/>
<proteinExistence type="predicted"/>
<dbReference type="STRING" id="338969.Rfer_3049"/>
<evidence type="ECO:0000313" key="1">
    <source>
        <dbReference type="EMBL" id="ABD70759.1"/>
    </source>
</evidence>
<name>Q21TZ4_ALBFT</name>
<evidence type="ECO:0000313" key="2">
    <source>
        <dbReference type="Proteomes" id="UP000008332"/>
    </source>
</evidence>
<sequence length="292" mass="32233">MNGDALRRLDAFARVQPTAVLRNFVEAYAGMSRPYCLPRFLPLDKSNPAHRLADQLGPGFPFTSAAWPWPLADDEPMQPIAQVNLESAGKLLGESMGDGLLQCWASAMFGHPNHWDPLLRIIPKADLLQTIDSNYPQGGRRNRYKRDSRREGLGGPGEWWTKPRVEWIPMGGMFPDPIEAMVGLWSPENLGFSELRDALSLAAAIHQTGTPLTIQGCFGQIAGVRLGGFPDAGHVYPSEWLDWEPIQNSPLSYDNILATGGISVIGRMRVAGCNGEQLSGQNLFWRRGGGRW</sequence>
<dbReference type="EMBL" id="CP000267">
    <property type="protein sequence ID" value="ABD70759.1"/>
    <property type="molecule type" value="Genomic_DNA"/>
</dbReference>